<dbReference type="RefSeq" id="WP_232015904.1">
    <property type="nucleotide sequence ID" value="NZ_AP019308.1"/>
</dbReference>
<organism evidence="3 4">
    <name type="scientific">Paenibacillus baekrokdamisoli</name>
    <dbReference type="NCBI Taxonomy" id="1712516"/>
    <lineage>
        <taxon>Bacteria</taxon>
        <taxon>Bacillati</taxon>
        <taxon>Bacillota</taxon>
        <taxon>Bacilli</taxon>
        <taxon>Bacillales</taxon>
        <taxon>Paenibacillaceae</taxon>
        <taxon>Paenibacillus</taxon>
    </lineage>
</organism>
<evidence type="ECO:0000256" key="1">
    <source>
        <dbReference type="ARBA" id="ARBA00006817"/>
    </source>
</evidence>
<evidence type="ECO:0000313" key="3">
    <source>
        <dbReference type="EMBL" id="BBH22942.1"/>
    </source>
</evidence>
<name>A0A3G9IX93_9BACL</name>
<keyword evidence="4" id="KW-1185">Reference proteome</keyword>
<gene>
    <name evidence="3" type="ORF">Back11_42870</name>
</gene>
<comment type="similarity">
    <text evidence="1">Belongs to the AHA1 family.</text>
</comment>
<feature type="domain" description="Activator of Hsp90 ATPase homologue 1/2-like C-terminal" evidence="2">
    <location>
        <begin position="69"/>
        <end position="184"/>
    </location>
</feature>
<reference evidence="3 4" key="1">
    <citation type="submission" date="2018-11" db="EMBL/GenBank/DDBJ databases">
        <title>Complete genome sequence of Paenibacillus baekrokdamisoli strain KCTC 33723.</title>
        <authorList>
            <person name="Kang S.W."/>
            <person name="Lee K.C."/>
            <person name="Kim K.K."/>
            <person name="Kim J.S."/>
            <person name="Kim D.S."/>
            <person name="Ko S.H."/>
            <person name="Yang S.H."/>
            <person name="Lee J.S."/>
        </authorList>
    </citation>
    <scope>NUCLEOTIDE SEQUENCE [LARGE SCALE GENOMIC DNA]</scope>
    <source>
        <strain evidence="3 4">KCTC 33723</strain>
    </source>
</reference>
<dbReference type="KEGG" id="pbk:Back11_42870"/>
<accession>A0A3G9IX93</accession>
<proteinExistence type="inferred from homology"/>
<protein>
    <recommendedName>
        <fullName evidence="2">Activator of Hsp90 ATPase homologue 1/2-like C-terminal domain-containing protein</fullName>
    </recommendedName>
</protein>
<dbReference type="Gene3D" id="3.30.530.20">
    <property type="match status" value="1"/>
</dbReference>
<dbReference type="EMBL" id="AP019308">
    <property type="protein sequence ID" value="BBH22942.1"/>
    <property type="molecule type" value="Genomic_DNA"/>
</dbReference>
<sequence>MTTLTCDCGFSVEEENRYEVEAKMWHHAIHDHADMLKSMSVEQLTQWLAAKDKQLGDSSAIHQEVMFAASPNRIYEALTDAAQFSKVAGGAPTEITPEAGGSFSCFGGMIAGKNIELVPNKRIVQAWRVANWDEGVYSLVKIELEGQGSETRLTLSHTGFPGGQEAHLAPGWHTNYWEPLKQYLA</sequence>
<evidence type="ECO:0000313" key="4">
    <source>
        <dbReference type="Proteomes" id="UP000275368"/>
    </source>
</evidence>
<dbReference type="Pfam" id="PF08327">
    <property type="entry name" value="AHSA1"/>
    <property type="match status" value="1"/>
</dbReference>
<dbReference type="CDD" id="cd08892">
    <property type="entry name" value="SRPBCC_Aha1"/>
    <property type="match status" value="1"/>
</dbReference>
<dbReference type="Proteomes" id="UP000275368">
    <property type="component" value="Chromosome"/>
</dbReference>
<dbReference type="InterPro" id="IPR013538">
    <property type="entry name" value="ASHA1/2-like_C"/>
</dbReference>
<dbReference type="AlphaFoldDB" id="A0A3G9IX93"/>
<dbReference type="InterPro" id="IPR023393">
    <property type="entry name" value="START-like_dom_sf"/>
</dbReference>
<dbReference type="SUPFAM" id="SSF55961">
    <property type="entry name" value="Bet v1-like"/>
    <property type="match status" value="1"/>
</dbReference>
<evidence type="ECO:0000259" key="2">
    <source>
        <dbReference type="Pfam" id="PF08327"/>
    </source>
</evidence>